<proteinExistence type="inferred from homology"/>
<dbReference type="GO" id="GO:0008483">
    <property type="term" value="F:transaminase activity"/>
    <property type="evidence" value="ECO:0007669"/>
    <property type="project" value="UniProtKB-KW"/>
</dbReference>
<dbReference type="InterPro" id="IPR015422">
    <property type="entry name" value="PyrdxlP-dep_Trfase_small"/>
</dbReference>
<keyword evidence="2 4" id="KW-0032">Aminotransferase</keyword>
<dbReference type="Pfam" id="PF00155">
    <property type="entry name" value="Aminotran_1_2"/>
    <property type="match status" value="1"/>
</dbReference>
<dbReference type="InterPro" id="IPR015421">
    <property type="entry name" value="PyrdxlP-dep_Trfase_major"/>
</dbReference>
<dbReference type="EC" id="2.6.1.-" evidence="4"/>
<evidence type="ECO:0000313" key="8">
    <source>
        <dbReference type="Proteomes" id="UP000076447"/>
    </source>
</evidence>
<dbReference type="EMBL" id="MAQA01000004">
    <property type="protein sequence ID" value="OCI32636.1"/>
    <property type="molecule type" value="Genomic_DNA"/>
</dbReference>
<evidence type="ECO:0000313" key="9">
    <source>
        <dbReference type="Proteomes" id="UP000093412"/>
    </source>
</evidence>
<keyword evidence="3 4" id="KW-0808">Transferase</keyword>
<comment type="cofactor">
    <cofactor evidence="1 4">
        <name>pyridoxal 5'-phosphate</name>
        <dbReference type="ChEBI" id="CHEBI:597326"/>
    </cofactor>
</comment>
<evidence type="ECO:0000259" key="5">
    <source>
        <dbReference type="Pfam" id="PF00155"/>
    </source>
</evidence>
<dbReference type="PATRIC" id="fig|43678.3.peg.1403"/>
<comment type="caution">
    <text evidence="6">The sequence shown here is derived from an EMBL/GenBank/DDBJ whole genome shotgun (WGS) entry which is preliminary data.</text>
</comment>
<dbReference type="SUPFAM" id="SSF53383">
    <property type="entry name" value="PLP-dependent transferases"/>
    <property type="match status" value="1"/>
</dbReference>
<evidence type="ECO:0000256" key="3">
    <source>
        <dbReference type="ARBA" id="ARBA00022679"/>
    </source>
</evidence>
<evidence type="ECO:0000256" key="4">
    <source>
        <dbReference type="RuleBase" id="RU000481"/>
    </source>
</evidence>
<dbReference type="InterPro" id="IPR004839">
    <property type="entry name" value="Aminotransferase_I/II_large"/>
</dbReference>
<sequence length="415" mass="46186">MPLDRATARARQAYPASMPREMEFRRIPGLPPYVFTIIDSLKLEARRAGRDVIDLGFGNPDLPSPQVAVDKLAEAVHNTRNHRYSASRGIPKLRQAAADMYQRRFGVTLDPDTEIISTIGAKEGFSHLMWVLLQPGDAAIVPTPSYPIHIWGPYFAGADARQVAIGDGTDASGYIDRVMEAWEYGWPKPRVVVLSFPHNPTTTIATKEDLQRLVDWARERDVVLVHDLAYADMTFDGWRPPSIMECDGAKEVAVELYSMTKSYSMAGWRVAFLVGRPDVVGALAKLKSYLDYGTFQPIQIAATVTLNEALDFPTEVSAVYESRRNTLCDGLDRIGWDIHRPKGTMFAWARIPEPYREMGSIEFATHVIESCDVAVSPGVGFGPGGDGFVRFALIENEQRTGQAIRNLKKGLTRLQ</sequence>
<dbReference type="EMBL" id="LRIE01000062">
    <property type="protein sequence ID" value="KZM36018.1"/>
    <property type="molecule type" value="Genomic_DNA"/>
</dbReference>
<dbReference type="STRING" id="43678.OJAG_13440"/>
<protein>
    <recommendedName>
        <fullName evidence="4">Aminotransferase</fullName>
        <ecNumber evidence="4">2.6.1.-</ecNumber>
    </recommendedName>
</protein>
<dbReference type="InterPro" id="IPR015424">
    <property type="entry name" value="PyrdxlP-dep_Trfase"/>
</dbReference>
<dbReference type="InterPro" id="IPR004838">
    <property type="entry name" value="NHTrfase_class1_PyrdxlP-BS"/>
</dbReference>
<accession>A0A161YII2</accession>
<evidence type="ECO:0000313" key="6">
    <source>
        <dbReference type="EMBL" id="KZM36018.1"/>
    </source>
</evidence>
<reference evidence="6 8" key="1">
    <citation type="submission" date="2016-01" db="EMBL/GenBank/DDBJ databases">
        <title>Genome sequence of Oerskovia enterophila VJag, an agar and cellulose degrading bacterium.</title>
        <authorList>
            <person name="Poehlein A."/>
            <person name="Jag V."/>
            <person name="Bengelsdorf F."/>
            <person name="Duerre P."/>
            <person name="Daniel R."/>
        </authorList>
    </citation>
    <scope>NUCLEOTIDE SEQUENCE [LARGE SCALE GENOMIC DNA]</scope>
    <source>
        <strain evidence="6 8">VJag</strain>
    </source>
</reference>
<organism evidence="6 8">
    <name type="scientific">Oerskovia enterophila</name>
    <dbReference type="NCBI Taxonomy" id="43678"/>
    <lineage>
        <taxon>Bacteria</taxon>
        <taxon>Bacillati</taxon>
        <taxon>Actinomycetota</taxon>
        <taxon>Actinomycetes</taxon>
        <taxon>Micrococcales</taxon>
        <taxon>Cellulomonadaceae</taxon>
        <taxon>Oerskovia</taxon>
    </lineage>
</organism>
<dbReference type="PANTHER" id="PTHR42832:SF1">
    <property type="entry name" value="GLUTAMATE-PYRUVATE AMINOTRANSFERASE ALAC"/>
    <property type="match status" value="1"/>
</dbReference>
<dbReference type="Gene3D" id="3.90.1150.10">
    <property type="entry name" value="Aspartate Aminotransferase, domain 1"/>
    <property type="match status" value="1"/>
</dbReference>
<reference evidence="7 9" key="2">
    <citation type="submission" date="2016-06" db="EMBL/GenBank/DDBJ databases">
        <title>Genome sequence of Oerskovia enterophila DSM 43852.</title>
        <authorList>
            <person name="Poehlein A."/>
            <person name="Jag V."/>
            <person name="Bengelsdorf F.R."/>
            <person name="Daniel R."/>
            <person name="Duerre P."/>
        </authorList>
    </citation>
    <scope>NUCLEOTIDE SEQUENCE [LARGE SCALE GENOMIC DNA]</scope>
    <source>
        <strain evidence="7 9">DSM 43852</strain>
    </source>
</reference>
<dbReference type="Gene3D" id="3.40.640.10">
    <property type="entry name" value="Type I PLP-dependent aspartate aminotransferase-like (Major domain)"/>
    <property type="match status" value="1"/>
</dbReference>
<evidence type="ECO:0000313" key="7">
    <source>
        <dbReference type="EMBL" id="OCI32636.1"/>
    </source>
</evidence>
<dbReference type="AlphaFoldDB" id="A0A161YII2"/>
<dbReference type="CDD" id="cd00609">
    <property type="entry name" value="AAT_like"/>
    <property type="match status" value="1"/>
</dbReference>
<feature type="domain" description="Aminotransferase class I/classII large" evidence="5">
    <location>
        <begin position="51"/>
        <end position="393"/>
    </location>
</feature>
<name>A0A161YII2_9CELL</name>
<dbReference type="PANTHER" id="PTHR42832">
    <property type="entry name" value="AMINO ACID AMINOTRANSFERASE"/>
    <property type="match status" value="1"/>
</dbReference>
<dbReference type="PROSITE" id="PS00105">
    <property type="entry name" value="AA_TRANSFER_CLASS_1"/>
    <property type="match status" value="1"/>
</dbReference>
<comment type="similarity">
    <text evidence="4">Belongs to the class-I pyridoxal-phosphate-dependent aminotransferase family.</text>
</comment>
<evidence type="ECO:0000256" key="2">
    <source>
        <dbReference type="ARBA" id="ARBA00022576"/>
    </source>
</evidence>
<dbReference type="Proteomes" id="UP000093412">
    <property type="component" value="Unassembled WGS sequence"/>
</dbReference>
<gene>
    <name evidence="6" type="primary">alaC</name>
    <name evidence="7" type="ORF">OERS_05650</name>
    <name evidence="6" type="ORF">OJAG_13440</name>
</gene>
<evidence type="ECO:0000256" key="1">
    <source>
        <dbReference type="ARBA" id="ARBA00001933"/>
    </source>
</evidence>
<dbReference type="Proteomes" id="UP000076447">
    <property type="component" value="Unassembled WGS sequence"/>
</dbReference>
<keyword evidence="6" id="KW-0670">Pyruvate</keyword>
<keyword evidence="9" id="KW-1185">Reference proteome</keyword>
<dbReference type="InterPro" id="IPR050881">
    <property type="entry name" value="LL-DAP_aminotransferase"/>
</dbReference>
<dbReference type="GO" id="GO:0030170">
    <property type="term" value="F:pyridoxal phosphate binding"/>
    <property type="evidence" value="ECO:0007669"/>
    <property type="project" value="InterPro"/>
</dbReference>